<dbReference type="AlphaFoldDB" id="A0A495XGD6"/>
<dbReference type="Proteomes" id="UP000272729">
    <property type="component" value="Unassembled WGS sequence"/>
</dbReference>
<accession>A0A495XGD6</accession>
<keyword evidence="3" id="KW-1185">Reference proteome</keyword>
<name>A0A495XGD6_9PSEU</name>
<evidence type="ECO:0000313" key="3">
    <source>
        <dbReference type="Proteomes" id="UP000272729"/>
    </source>
</evidence>
<evidence type="ECO:0000256" key="1">
    <source>
        <dbReference type="SAM" id="MobiDB-lite"/>
    </source>
</evidence>
<organism evidence="2 3">
    <name type="scientific">Saccharothrix variisporea</name>
    <dbReference type="NCBI Taxonomy" id="543527"/>
    <lineage>
        <taxon>Bacteria</taxon>
        <taxon>Bacillati</taxon>
        <taxon>Actinomycetota</taxon>
        <taxon>Actinomycetes</taxon>
        <taxon>Pseudonocardiales</taxon>
        <taxon>Pseudonocardiaceae</taxon>
        <taxon>Saccharothrix</taxon>
    </lineage>
</organism>
<evidence type="ECO:0000313" key="2">
    <source>
        <dbReference type="EMBL" id="RKT71864.1"/>
    </source>
</evidence>
<comment type="caution">
    <text evidence="2">The sequence shown here is derived from an EMBL/GenBank/DDBJ whole genome shotgun (WGS) entry which is preliminary data.</text>
</comment>
<reference evidence="2 3" key="1">
    <citation type="submission" date="2018-10" db="EMBL/GenBank/DDBJ databases">
        <title>Sequencing the genomes of 1000 actinobacteria strains.</title>
        <authorList>
            <person name="Klenk H.-P."/>
        </authorList>
    </citation>
    <scope>NUCLEOTIDE SEQUENCE [LARGE SCALE GENOMIC DNA]</scope>
    <source>
        <strain evidence="2 3">DSM 43911</strain>
    </source>
</reference>
<dbReference type="RefSeq" id="WP_170199649.1">
    <property type="nucleotide sequence ID" value="NZ_JBIUBA010000008.1"/>
</dbReference>
<protein>
    <submittedName>
        <fullName evidence="2">Uncharacterized protein</fullName>
    </submittedName>
</protein>
<feature type="compositionally biased region" description="Low complexity" evidence="1">
    <location>
        <begin position="1"/>
        <end position="19"/>
    </location>
</feature>
<gene>
    <name evidence="2" type="ORF">DFJ66_5161</name>
</gene>
<proteinExistence type="predicted"/>
<sequence length="45" mass="4932">MAPPNAQQPNTQQANPNATKVTYAGHRREAEKNGGFFGVFDDCPR</sequence>
<feature type="region of interest" description="Disordered" evidence="1">
    <location>
        <begin position="1"/>
        <end position="21"/>
    </location>
</feature>
<dbReference type="EMBL" id="RBXR01000001">
    <property type="protein sequence ID" value="RKT71864.1"/>
    <property type="molecule type" value="Genomic_DNA"/>
</dbReference>